<dbReference type="Proteomes" id="UP000680805">
    <property type="component" value="Chromosome"/>
</dbReference>
<dbReference type="Proteomes" id="UP000676951">
    <property type="component" value="Chromosome"/>
</dbReference>
<evidence type="ECO:0000259" key="1">
    <source>
        <dbReference type="Pfam" id="PF21834"/>
    </source>
</evidence>
<name>A0A975NSH4_9BRAD</name>
<evidence type="ECO:0000313" key="4">
    <source>
        <dbReference type="Proteomes" id="UP000676951"/>
    </source>
</evidence>
<gene>
    <name evidence="2" type="ORF">KMZ68_11840</name>
    <name evidence="3" type="ORF">KMZ93_16300</name>
</gene>
<evidence type="ECO:0000313" key="2">
    <source>
        <dbReference type="EMBL" id="QWG20467.1"/>
    </source>
</evidence>
<protein>
    <recommendedName>
        <fullName evidence="1">DUF6894 domain-containing protein</fullName>
    </recommendedName>
</protein>
<organism evidence="2 5">
    <name type="scientific">Bradyrhizobium sediminis</name>
    <dbReference type="NCBI Taxonomy" id="2840469"/>
    <lineage>
        <taxon>Bacteria</taxon>
        <taxon>Pseudomonadati</taxon>
        <taxon>Pseudomonadota</taxon>
        <taxon>Alphaproteobacteria</taxon>
        <taxon>Hyphomicrobiales</taxon>
        <taxon>Nitrobacteraceae</taxon>
        <taxon>Bradyrhizobium</taxon>
    </lineage>
</organism>
<keyword evidence="4" id="KW-1185">Reference proteome</keyword>
<accession>A0A975NSH4</accession>
<dbReference type="AlphaFoldDB" id="A0A975NSH4"/>
<dbReference type="EMBL" id="CP076135">
    <property type="protein sequence ID" value="QWG20467.1"/>
    <property type="molecule type" value="Genomic_DNA"/>
</dbReference>
<reference evidence="3 4" key="2">
    <citation type="submission" date="2021-06" db="EMBL/GenBank/DDBJ databases">
        <title>Bradyrhizobium sp. S2-11-4 Genome sequencing.</title>
        <authorList>
            <person name="Jin L."/>
        </authorList>
    </citation>
    <scope>NUCLEOTIDE SEQUENCE [LARGE SCALE GENOMIC DNA]</scope>
    <source>
        <strain evidence="3 4">S2-11-4</strain>
    </source>
</reference>
<dbReference type="Pfam" id="PF21834">
    <property type="entry name" value="DUF6894"/>
    <property type="match status" value="1"/>
</dbReference>
<evidence type="ECO:0000313" key="5">
    <source>
        <dbReference type="Proteomes" id="UP000680805"/>
    </source>
</evidence>
<sequence>MSRFFFDLFFDRYVVLDPGGMLFEYPTSAAAAADELARHLLLMRSELRNSGSWIRVRDERRREVYRSSIDPDAAGGSTT</sequence>
<feature type="domain" description="DUF6894" evidence="1">
    <location>
        <begin position="3"/>
        <end position="68"/>
    </location>
</feature>
<proteinExistence type="predicted"/>
<dbReference type="KEGG" id="bsei:KMZ68_11840"/>
<dbReference type="EMBL" id="CP076136">
    <property type="protein sequence ID" value="QWG21561.1"/>
    <property type="molecule type" value="Genomic_DNA"/>
</dbReference>
<reference evidence="2" key="1">
    <citation type="submission" date="2021-06" db="EMBL/GenBank/DDBJ databases">
        <title>Bradyrhizobium sp. S2-11-2 Genome sequencing.</title>
        <authorList>
            <person name="Jin L."/>
        </authorList>
    </citation>
    <scope>NUCLEOTIDE SEQUENCE</scope>
    <source>
        <strain evidence="2">S2-11-2</strain>
    </source>
</reference>
<evidence type="ECO:0000313" key="3">
    <source>
        <dbReference type="EMBL" id="QWG21561.1"/>
    </source>
</evidence>
<dbReference type="InterPro" id="IPR054189">
    <property type="entry name" value="DUF6894"/>
</dbReference>
<dbReference type="RefSeq" id="WP_215602281.1">
    <property type="nucleotide sequence ID" value="NZ_CP076135.1"/>
</dbReference>